<dbReference type="Gene3D" id="1.20.120.350">
    <property type="entry name" value="Voltage-gated potassium channels. Chain C"/>
    <property type="match status" value="1"/>
</dbReference>
<keyword evidence="2 7" id="KW-0812">Transmembrane</keyword>
<evidence type="ECO:0000256" key="3">
    <source>
        <dbReference type="ARBA" id="ARBA00022837"/>
    </source>
</evidence>
<feature type="transmembrane region" description="Helical" evidence="7">
    <location>
        <begin position="368"/>
        <end position="391"/>
    </location>
</feature>
<feature type="compositionally biased region" description="Basic and acidic residues" evidence="6">
    <location>
        <begin position="25"/>
        <end position="40"/>
    </location>
</feature>
<dbReference type="Pfam" id="PF00520">
    <property type="entry name" value="Ion_trans"/>
    <property type="match status" value="1"/>
</dbReference>
<dbReference type="PANTHER" id="PTHR10037:SF62">
    <property type="entry name" value="SODIUM CHANNEL PROTEIN 60E"/>
    <property type="match status" value="1"/>
</dbReference>
<dbReference type="PROSITE" id="PS00018">
    <property type="entry name" value="EF_HAND_1"/>
    <property type="match status" value="1"/>
</dbReference>
<feature type="domain" description="EF-hand" evidence="8">
    <location>
        <begin position="420"/>
        <end position="455"/>
    </location>
</feature>
<dbReference type="Gene3D" id="1.10.238.10">
    <property type="entry name" value="EF-hand"/>
    <property type="match status" value="1"/>
</dbReference>
<name>A0A812QPS3_9DINO</name>
<feature type="region of interest" description="Disordered" evidence="6">
    <location>
        <begin position="25"/>
        <end position="88"/>
    </location>
</feature>
<dbReference type="InterPro" id="IPR018247">
    <property type="entry name" value="EF_Hand_1_Ca_BS"/>
</dbReference>
<dbReference type="PROSITE" id="PS50222">
    <property type="entry name" value="EF_HAND_2"/>
    <property type="match status" value="1"/>
</dbReference>
<dbReference type="SMART" id="SM00054">
    <property type="entry name" value="EFh"/>
    <property type="match status" value="2"/>
</dbReference>
<dbReference type="PANTHER" id="PTHR10037">
    <property type="entry name" value="VOLTAGE-GATED CATION CHANNEL CALCIUM AND SODIUM"/>
    <property type="match status" value="1"/>
</dbReference>
<organism evidence="9 10">
    <name type="scientific">Symbiodinium natans</name>
    <dbReference type="NCBI Taxonomy" id="878477"/>
    <lineage>
        <taxon>Eukaryota</taxon>
        <taxon>Sar</taxon>
        <taxon>Alveolata</taxon>
        <taxon>Dinophyceae</taxon>
        <taxon>Suessiales</taxon>
        <taxon>Symbiodiniaceae</taxon>
        <taxon>Symbiodinium</taxon>
    </lineage>
</organism>
<accession>A0A812QPS3</accession>
<keyword evidence="10" id="KW-1185">Reference proteome</keyword>
<dbReference type="GO" id="GO:0005248">
    <property type="term" value="F:voltage-gated sodium channel activity"/>
    <property type="evidence" value="ECO:0007669"/>
    <property type="project" value="TreeGrafter"/>
</dbReference>
<dbReference type="InterPro" id="IPR005821">
    <property type="entry name" value="Ion_trans_dom"/>
</dbReference>
<dbReference type="SUPFAM" id="SSF81324">
    <property type="entry name" value="Voltage-gated potassium channels"/>
    <property type="match status" value="1"/>
</dbReference>
<keyword evidence="5 7" id="KW-0472">Membrane</keyword>
<feature type="transmembrane region" description="Helical" evidence="7">
    <location>
        <begin position="224"/>
        <end position="241"/>
    </location>
</feature>
<feature type="transmembrane region" description="Helical" evidence="7">
    <location>
        <begin position="284"/>
        <end position="305"/>
    </location>
</feature>
<evidence type="ECO:0000313" key="9">
    <source>
        <dbReference type="EMBL" id="CAE7397970.1"/>
    </source>
</evidence>
<evidence type="ECO:0000256" key="7">
    <source>
        <dbReference type="SAM" id="Phobius"/>
    </source>
</evidence>
<dbReference type="InterPro" id="IPR011992">
    <property type="entry name" value="EF-hand-dom_pair"/>
</dbReference>
<feature type="compositionally biased region" description="Polar residues" evidence="6">
    <location>
        <begin position="563"/>
        <end position="572"/>
    </location>
</feature>
<gene>
    <name evidence="9" type="primary">Scn10a</name>
    <name evidence="9" type="ORF">SNAT2548_LOCUS21670</name>
</gene>
<evidence type="ECO:0000313" key="10">
    <source>
        <dbReference type="Proteomes" id="UP000604046"/>
    </source>
</evidence>
<dbReference type="GO" id="GO:0001518">
    <property type="term" value="C:voltage-gated sodium channel complex"/>
    <property type="evidence" value="ECO:0007669"/>
    <property type="project" value="TreeGrafter"/>
</dbReference>
<dbReference type="EMBL" id="CAJNDS010002259">
    <property type="protein sequence ID" value="CAE7397970.1"/>
    <property type="molecule type" value="Genomic_DNA"/>
</dbReference>
<evidence type="ECO:0000256" key="4">
    <source>
        <dbReference type="ARBA" id="ARBA00022989"/>
    </source>
</evidence>
<dbReference type="Gene3D" id="1.10.287.70">
    <property type="match status" value="1"/>
</dbReference>
<evidence type="ECO:0000256" key="1">
    <source>
        <dbReference type="ARBA" id="ARBA00004141"/>
    </source>
</evidence>
<feature type="transmembrane region" description="Helical" evidence="7">
    <location>
        <begin position="132"/>
        <end position="152"/>
    </location>
</feature>
<dbReference type="SUPFAM" id="SSF47473">
    <property type="entry name" value="EF-hand"/>
    <property type="match status" value="1"/>
</dbReference>
<evidence type="ECO:0000256" key="2">
    <source>
        <dbReference type="ARBA" id="ARBA00022692"/>
    </source>
</evidence>
<evidence type="ECO:0000259" key="8">
    <source>
        <dbReference type="PROSITE" id="PS50222"/>
    </source>
</evidence>
<comment type="caution">
    <text evidence="9">The sequence shown here is derived from an EMBL/GenBank/DDBJ whole genome shotgun (WGS) entry which is preliminary data.</text>
</comment>
<dbReference type="GO" id="GO:0005509">
    <property type="term" value="F:calcium ion binding"/>
    <property type="evidence" value="ECO:0007669"/>
    <property type="project" value="InterPro"/>
</dbReference>
<dbReference type="InterPro" id="IPR002048">
    <property type="entry name" value="EF_hand_dom"/>
</dbReference>
<keyword evidence="4 7" id="KW-1133">Transmembrane helix</keyword>
<proteinExistence type="predicted"/>
<comment type="subcellular location">
    <subcellularLocation>
        <location evidence="1">Membrane</location>
        <topology evidence="1">Multi-pass membrane protein</topology>
    </subcellularLocation>
</comment>
<feature type="region of interest" description="Disordered" evidence="6">
    <location>
        <begin position="539"/>
        <end position="572"/>
    </location>
</feature>
<reference evidence="9" key="1">
    <citation type="submission" date="2021-02" db="EMBL/GenBank/DDBJ databases">
        <authorList>
            <person name="Dougan E. K."/>
            <person name="Rhodes N."/>
            <person name="Thang M."/>
            <person name="Chan C."/>
        </authorList>
    </citation>
    <scope>NUCLEOTIDE SEQUENCE</scope>
</reference>
<protein>
    <submittedName>
        <fullName evidence="9">Scn10a protein</fullName>
    </submittedName>
</protein>
<sequence>MELLLEEHRNLIARASDALRRALQEGSKDLAEKPTVRSEETFYMGTEEDFEKPSDAADAYASRPTEDSDSPKPKVPFEPMVSEAPSRRSLNESLAAANIRPSKSLGKLKKQAGHTGRRDCGSRVRAFVRGPFDLMMGLVISINAVVMFLQTMEEGARAWQFLVSEEQAGAVHTEIASLSISSAFNAAEYVFIVIYTFEFVIRLGVLSGGFFYDGETGEGIQWSNMFDALILFIGIADLFILRNLTDDGSFMETVPMAKMLRFIKVTRALRLFRVVKLFRQLRILTYTILASVGALFWSMMLLLLLNAVGGMVLSQALQSYILDTEQPHGDRQLVFKLFGDSARAMYTMFEVTHSGCWPNYARPLIDGVSPWFACFFMIYVALVVFAIIRIISAIFLKETLHVASNDAVMVVQERMRERAEFQRKLAEFFQEADADGSGCVSRDEFEIILQDKHAASFLDSLDLQASDAHRLFDLLDDGSGQVTYDVFIKGCMRLKGQARSQDVISILYDQEKIMKKCHEMSASLGSVERTLRTLVASAKAEPDAKRGRLAAPPSKDDALSASEDGSNTRFTV</sequence>
<keyword evidence="3" id="KW-0106">Calcium</keyword>
<dbReference type="AlphaFoldDB" id="A0A812QPS3"/>
<dbReference type="InterPro" id="IPR043203">
    <property type="entry name" value="VGCC_Ca_Na"/>
</dbReference>
<dbReference type="InterPro" id="IPR027359">
    <property type="entry name" value="Volt_channel_dom_sf"/>
</dbReference>
<feature type="transmembrane region" description="Helical" evidence="7">
    <location>
        <begin position="189"/>
        <end position="212"/>
    </location>
</feature>
<evidence type="ECO:0000256" key="5">
    <source>
        <dbReference type="ARBA" id="ARBA00023136"/>
    </source>
</evidence>
<dbReference type="Proteomes" id="UP000604046">
    <property type="component" value="Unassembled WGS sequence"/>
</dbReference>
<evidence type="ECO:0000256" key="6">
    <source>
        <dbReference type="SAM" id="MobiDB-lite"/>
    </source>
</evidence>